<keyword evidence="2" id="KW-0677">Repeat</keyword>
<dbReference type="Pfam" id="PF00096">
    <property type="entry name" value="zf-C2H2"/>
    <property type="match status" value="2"/>
</dbReference>
<keyword evidence="9" id="KW-1185">Reference proteome</keyword>
<evidence type="ECO:0000256" key="6">
    <source>
        <dbReference type="SAM" id="MobiDB-lite"/>
    </source>
</evidence>
<dbReference type="HOGENOM" id="CLU_602680_0_0_1"/>
<dbReference type="FunFam" id="3.30.160.60:FF:001732">
    <property type="entry name" value="Zgc:162936"/>
    <property type="match status" value="1"/>
</dbReference>
<dbReference type="FunFam" id="3.30.160.60:FF:000125">
    <property type="entry name" value="Putative zinc finger protein 143"/>
    <property type="match status" value="1"/>
</dbReference>
<sequence length="454" mass="49107">MSSIHMTPPSSFVRSSASRSIPVNSQQLPLSASLDSPSSAGSGFDGSPSESSLEYMDQQSSAQGGGYFTQNYSTQLPVQPPQGLSPDQRIRMESAFRQANPHSYESMRNAMAAQAQMTEGSFSTPYTKQDELQYPTSNLSMPSFYDSFGSSQPSAMDFGLSPQAQGYQTTPDAVPDIGDYTGLPFEGSDLQYPVSPPEQPARYVHPSQVSPTVSPAGGFAALQGDSSCDPRFTIVTPTVAPETLSPNTYTHSGAASPSGSSSSSPEMINANVLSKRQRQRQTSLSSTSASEYNAQDSGESEKEDDLEDPEDDEYVQGGAARRRTRRRATSSVSSTAVLETPSVPFRRLAPPVPVPNLTKKSRGRRVPTAPVVVTQGGVQKNTRMYMCKVAGCGKCFARGEHLKRHVRSIHTNEKPHKCPFLGCGKEFSRHDNLGQHMRVHKNFASPKNCRVDTV</sequence>
<feature type="compositionally biased region" description="Acidic residues" evidence="6">
    <location>
        <begin position="301"/>
        <end position="314"/>
    </location>
</feature>
<dbReference type="GO" id="GO:0000978">
    <property type="term" value="F:RNA polymerase II cis-regulatory region sequence-specific DNA binding"/>
    <property type="evidence" value="ECO:0007669"/>
    <property type="project" value="TreeGrafter"/>
</dbReference>
<evidence type="ECO:0000256" key="4">
    <source>
        <dbReference type="ARBA" id="ARBA00022833"/>
    </source>
</evidence>
<dbReference type="SMART" id="SM00355">
    <property type="entry name" value="ZnF_C2H2"/>
    <property type="match status" value="2"/>
</dbReference>
<name>M2RV50_CERS8</name>
<feature type="compositionally biased region" description="Low complexity" evidence="6">
    <location>
        <begin position="10"/>
        <end position="42"/>
    </location>
</feature>
<dbReference type="InterPro" id="IPR036236">
    <property type="entry name" value="Znf_C2H2_sf"/>
</dbReference>
<feature type="domain" description="C2H2-type" evidence="7">
    <location>
        <begin position="416"/>
        <end position="445"/>
    </location>
</feature>
<dbReference type="Proteomes" id="UP000016930">
    <property type="component" value="Unassembled WGS sequence"/>
</dbReference>
<dbReference type="GO" id="GO:0005694">
    <property type="term" value="C:chromosome"/>
    <property type="evidence" value="ECO:0007669"/>
    <property type="project" value="UniProtKB-ARBA"/>
</dbReference>
<dbReference type="Gene3D" id="3.30.160.60">
    <property type="entry name" value="Classic Zinc Finger"/>
    <property type="match status" value="2"/>
</dbReference>
<evidence type="ECO:0000313" key="9">
    <source>
        <dbReference type="Proteomes" id="UP000016930"/>
    </source>
</evidence>
<evidence type="ECO:0000313" key="8">
    <source>
        <dbReference type="EMBL" id="EMD42352.1"/>
    </source>
</evidence>
<gene>
    <name evidence="8" type="ORF">CERSUDRAFT_79927</name>
</gene>
<dbReference type="SUPFAM" id="SSF57667">
    <property type="entry name" value="beta-beta-alpha zinc fingers"/>
    <property type="match status" value="1"/>
</dbReference>
<evidence type="ECO:0000259" key="7">
    <source>
        <dbReference type="PROSITE" id="PS50157"/>
    </source>
</evidence>
<proteinExistence type="predicted"/>
<feature type="compositionally biased region" description="Polar residues" evidence="6">
    <location>
        <begin position="162"/>
        <end position="171"/>
    </location>
</feature>
<feature type="region of interest" description="Disordered" evidence="6">
    <location>
        <begin position="215"/>
        <end position="234"/>
    </location>
</feature>
<evidence type="ECO:0000256" key="1">
    <source>
        <dbReference type="ARBA" id="ARBA00022723"/>
    </source>
</evidence>
<evidence type="ECO:0000256" key="5">
    <source>
        <dbReference type="PROSITE-ProRule" id="PRU00042"/>
    </source>
</evidence>
<dbReference type="PANTHER" id="PTHR23235:SF120">
    <property type="entry name" value="KRUPPEL-LIKE FACTOR 15"/>
    <property type="match status" value="1"/>
</dbReference>
<dbReference type="GO" id="GO:0008270">
    <property type="term" value="F:zinc ion binding"/>
    <property type="evidence" value="ECO:0007669"/>
    <property type="project" value="UniProtKB-KW"/>
</dbReference>
<dbReference type="PANTHER" id="PTHR23235">
    <property type="entry name" value="KRUEPPEL-LIKE TRANSCRIPTION FACTOR"/>
    <property type="match status" value="1"/>
</dbReference>
<dbReference type="GO" id="GO:0045893">
    <property type="term" value="P:positive regulation of DNA-templated transcription"/>
    <property type="evidence" value="ECO:0007669"/>
    <property type="project" value="UniProtKB-ARBA"/>
</dbReference>
<dbReference type="EMBL" id="KB445791">
    <property type="protein sequence ID" value="EMD42352.1"/>
    <property type="molecule type" value="Genomic_DNA"/>
</dbReference>
<protein>
    <recommendedName>
        <fullName evidence="7">C2H2-type domain-containing protein</fullName>
    </recommendedName>
</protein>
<dbReference type="PROSITE" id="PS00028">
    <property type="entry name" value="ZINC_FINGER_C2H2_1"/>
    <property type="match status" value="2"/>
</dbReference>
<dbReference type="InterPro" id="IPR013087">
    <property type="entry name" value="Znf_C2H2_type"/>
</dbReference>
<dbReference type="STRING" id="914234.M2RV50"/>
<feature type="compositionally biased region" description="Polar residues" evidence="6">
    <location>
        <begin position="48"/>
        <end position="77"/>
    </location>
</feature>
<feature type="compositionally biased region" description="Low complexity" evidence="6">
    <location>
        <begin position="252"/>
        <end position="265"/>
    </location>
</feature>
<keyword evidence="1" id="KW-0479">Metal-binding</keyword>
<keyword evidence="3 5" id="KW-0863">Zinc-finger</keyword>
<feature type="region of interest" description="Disordered" evidence="6">
    <location>
        <begin position="239"/>
        <end position="335"/>
    </location>
</feature>
<evidence type="ECO:0000256" key="3">
    <source>
        <dbReference type="ARBA" id="ARBA00022771"/>
    </source>
</evidence>
<feature type="domain" description="C2H2-type" evidence="7">
    <location>
        <begin position="385"/>
        <end position="415"/>
    </location>
</feature>
<feature type="region of interest" description="Disordered" evidence="6">
    <location>
        <begin position="1"/>
        <end position="86"/>
    </location>
</feature>
<organism evidence="8 9">
    <name type="scientific">Ceriporiopsis subvermispora (strain B)</name>
    <name type="common">White-rot fungus</name>
    <name type="synonym">Gelatoporia subvermispora</name>
    <dbReference type="NCBI Taxonomy" id="914234"/>
    <lineage>
        <taxon>Eukaryota</taxon>
        <taxon>Fungi</taxon>
        <taxon>Dikarya</taxon>
        <taxon>Basidiomycota</taxon>
        <taxon>Agaricomycotina</taxon>
        <taxon>Agaricomycetes</taxon>
        <taxon>Polyporales</taxon>
        <taxon>Gelatoporiaceae</taxon>
        <taxon>Gelatoporia</taxon>
    </lineage>
</organism>
<dbReference type="GO" id="GO:0000981">
    <property type="term" value="F:DNA-binding transcription factor activity, RNA polymerase II-specific"/>
    <property type="evidence" value="ECO:0007669"/>
    <property type="project" value="UniProtKB-ARBA"/>
</dbReference>
<evidence type="ECO:0000256" key="2">
    <source>
        <dbReference type="ARBA" id="ARBA00022737"/>
    </source>
</evidence>
<reference evidence="8 9" key="1">
    <citation type="journal article" date="2012" name="Proc. Natl. Acad. Sci. U.S.A.">
        <title>Comparative genomics of Ceriporiopsis subvermispora and Phanerochaete chrysosporium provide insight into selective ligninolysis.</title>
        <authorList>
            <person name="Fernandez-Fueyo E."/>
            <person name="Ruiz-Duenas F.J."/>
            <person name="Ferreira P."/>
            <person name="Floudas D."/>
            <person name="Hibbett D.S."/>
            <person name="Canessa P."/>
            <person name="Larrondo L.F."/>
            <person name="James T.Y."/>
            <person name="Seelenfreund D."/>
            <person name="Lobos S."/>
            <person name="Polanco R."/>
            <person name="Tello M."/>
            <person name="Honda Y."/>
            <person name="Watanabe T."/>
            <person name="Watanabe T."/>
            <person name="Ryu J.S."/>
            <person name="Kubicek C.P."/>
            <person name="Schmoll M."/>
            <person name="Gaskell J."/>
            <person name="Hammel K.E."/>
            <person name="St John F.J."/>
            <person name="Vanden Wymelenberg A."/>
            <person name="Sabat G."/>
            <person name="Splinter BonDurant S."/>
            <person name="Syed K."/>
            <person name="Yadav J.S."/>
            <person name="Doddapaneni H."/>
            <person name="Subramanian V."/>
            <person name="Lavin J.L."/>
            <person name="Oguiza J.A."/>
            <person name="Perez G."/>
            <person name="Pisabarro A.G."/>
            <person name="Ramirez L."/>
            <person name="Santoyo F."/>
            <person name="Master E."/>
            <person name="Coutinho P.M."/>
            <person name="Henrissat B."/>
            <person name="Lombard V."/>
            <person name="Magnuson J.K."/>
            <person name="Kuees U."/>
            <person name="Hori C."/>
            <person name="Igarashi K."/>
            <person name="Samejima M."/>
            <person name="Held B.W."/>
            <person name="Barry K.W."/>
            <person name="LaButti K.M."/>
            <person name="Lapidus A."/>
            <person name="Lindquist E.A."/>
            <person name="Lucas S.M."/>
            <person name="Riley R."/>
            <person name="Salamov A.A."/>
            <person name="Hoffmeister D."/>
            <person name="Schwenk D."/>
            <person name="Hadar Y."/>
            <person name="Yarden O."/>
            <person name="de Vries R.P."/>
            <person name="Wiebenga A."/>
            <person name="Stenlid J."/>
            <person name="Eastwood D."/>
            <person name="Grigoriev I.V."/>
            <person name="Berka R.M."/>
            <person name="Blanchette R.A."/>
            <person name="Kersten P."/>
            <person name="Martinez A.T."/>
            <person name="Vicuna R."/>
            <person name="Cullen D."/>
        </authorList>
    </citation>
    <scope>NUCLEOTIDE SEQUENCE [LARGE SCALE GENOMIC DNA]</scope>
    <source>
        <strain evidence="8 9">B</strain>
    </source>
</reference>
<feature type="compositionally biased region" description="Low complexity" evidence="6">
    <location>
        <begin position="280"/>
        <end position="290"/>
    </location>
</feature>
<accession>M2RV50</accession>
<keyword evidence="4" id="KW-0862">Zinc</keyword>
<dbReference type="PROSITE" id="PS50157">
    <property type="entry name" value="ZINC_FINGER_C2H2_2"/>
    <property type="match status" value="2"/>
</dbReference>
<feature type="region of interest" description="Disordered" evidence="6">
    <location>
        <begin position="155"/>
        <end position="210"/>
    </location>
</feature>
<dbReference type="OrthoDB" id="6365676at2759"/>
<dbReference type="AlphaFoldDB" id="M2RV50"/>